<evidence type="ECO:0000313" key="2">
    <source>
        <dbReference type="Proteomes" id="UP000005636"/>
    </source>
</evidence>
<reference evidence="1 2" key="1">
    <citation type="submission" date="2011-11" db="EMBL/GenBank/DDBJ databases">
        <title>Complete genome sequence of thermophilic Geobacillus thermoleovorans CCB_US3_UF5.</title>
        <authorList>
            <person name="Muhd Sakaff M.K.L."/>
            <person name="Abdul Rahman A.Y."/>
            <person name="Saito J.A."/>
            <person name="Hou S."/>
            <person name="Alam M."/>
        </authorList>
    </citation>
    <scope>NUCLEOTIDE SEQUENCE [LARGE SCALE GENOMIC DNA]</scope>
    <source>
        <strain evidence="1 2">CCB_US3_UF5</strain>
    </source>
</reference>
<accession>A0ABN4A5G3</accession>
<proteinExistence type="predicted"/>
<dbReference type="Proteomes" id="UP000005636">
    <property type="component" value="Chromosome"/>
</dbReference>
<evidence type="ECO:0000313" key="1">
    <source>
        <dbReference type="EMBL" id="AEV20746.1"/>
    </source>
</evidence>
<sequence length="43" mass="4687">MQERRPDAKERFAHGRSAVKKHAAIPLFIEQGDGHGSGKKGMG</sequence>
<gene>
    <name evidence="1" type="ORF">GTCCBUS3UF5_34450</name>
</gene>
<protein>
    <recommendedName>
        <fullName evidence="3">Porphobilinogen synthase</fullName>
    </recommendedName>
</protein>
<keyword evidence="2" id="KW-1185">Reference proteome</keyword>
<name>A0ABN4A5G3_GEOTH</name>
<dbReference type="EMBL" id="CP003125">
    <property type="protein sequence ID" value="AEV20746.1"/>
    <property type="molecule type" value="Genomic_DNA"/>
</dbReference>
<organism evidence="1 2">
    <name type="scientific">Geobacillus thermoleovorans CCB_US3_UF5</name>
    <dbReference type="NCBI Taxonomy" id="1111068"/>
    <lineage>
        <taxon>Bacteria</taxon>
        <taxon>Bacillati</taxon>
        <taxon>Bacillota</taxon>
        <taxon>Bacilli</taxon>
        <taxon>Bacillales</taxon>
        <taxon>Anoxybacillaceae</taxon>
        <taxon>Geobacillus</taxon>
        <taxon>Geobacillus thermoleovorans group</taxon>
    </lineage>
</organism>
<evidence type="ECO:0008006" key="3">
    <source>
        <dbReference type="Google" id="ProtNLM"/>
    </source>
</evidence>